<evidence type="ECO:0000256" key="1">
    <source>
        <dbReference type="SAM" id="MobiDB-lite"/>
    </source>
</evidence>
<comment type="caution">
    <text evidence="2">The sequence shown here is derived from an EMBL/GenBank/DDBJ whole genome shotgun (WGS) entry which is preliminary data.</text>
</comment>
<dbReference type="RefSeq" id="WP_201372778.1">
    <property type="nucleotide sequence ID" value="NZ_BNJG01000002.1"/>
</dbReference>
<name>A0ABQ3UTR5_9CHLR</name>
<gene>
    <name evidence="2" type="ORF">KSB_46990</name>
</gene>
<proteinExistence type="predicted"/>
<feature type="compositionally biased region" description="Basic and acidic residues" evidence="1">
    <location>
        <begin position="1"/>
        <end position="11"/>
    </location>
</feature>
<accession>A0ABQ3UTR5</accession>
<dbReference type="EMBL" id="BNJG01000002">
    <property type="protein sequence ID" value="GHO56224.1"/>
    <property type="molecule type" value="Genomic_DNA"/>
</dbReference>
<protein>
    <submittedName>
        <fullName evidence="2">Uncharacterized protein</fullName>
    </submittedName>
</protein>
<feature type="region of interest" description="Disordered" evidence="1">
    <location>
        <begin position="1"/>
        <end position="44"/>
    </location>
</feature>
<organism evidence="2 3">
    <name type="scientific">Ktedonobacter robiniae</name>
    <dbReference type="NCBI Taxonomy" id="2778365"/>
    <lineage>
        <taxon>Bacteria</taxon>
        <taxon>Bacillati</taxon>
        <taxon>Chloroflexota</taxon>
        <taxon>Ktedonobacteria</taxon>
        <taxon>Ktedonobacterales</taxon>
        <taxon>Ktedonobacteraceae</taxon>
        <taxon>Ktedonobacter</taxon>
    </lineage>
</organism>
<evidence type="ECO:0000313" key="2">
    <source>
        <dbReference type="EMBL" id="GHO56224.1"/>
    </source>
</evidence>
<dbReference type="Proteomes" id="UP000654345">
    <property type="component" value="Unassembled WGS sequence"/>
</dbReference>
<sequence length="144" mass="15689">MNLESSHKHAEQAPPLSDAPDETGYSQENGKEEPLASNGTSAGVPLDPEELIALLLGWLRTPDWLTSQKYLQAHAELLTEAAEQALLATLAESQIDLRAHQILTTHYLLLQTARQQGVDAAYLPFLHQEKGNNSMGAASFFARG</sequence>
<evidence type="ECO:0000313" key="3">
    <source>
        <dbReference type="Proteomes" id="UP000654345"/>
    </source>
</evidence>
<keyword evidence="3" id="KW-1185">Reference proteome</keyword>
<reference evidence="2 3" key="1">
    <citation type="journal article" date="2021" name="Int. J. Syst. Evol. Microbiol.">
        <title>Reticulibacter mediterranei gen. nov., sp. nov., within the new family Reticulibacteraceae fam. nov., and Ktedonospora formicarum gen. nov., sp. nov., Ktedonobacter robiniae sp. nov., Dictyobacter formicarum sp. nov. and Dictyobacter arantiisoli sp. nov., belonging to the class Ktedonobacteria.</title>
        <authorList>
            <person name="Yabe S."/>
            <person name="Zheng Y."/>
            <person name="Wang C.M."/>
            <person name="Sakai Y."/>
            <person name="Abe K."/>
            <person name="Yokota A."/>
            <person name="Donadio S."/>
            <person name="Cavaletti L."/>
            <person name="Monciardini P."/>
        </authorList>
    </citation>
    <scope>NUCLEOTIDE SEQUENCE [LARGE SCALE GENOMIC DNA]</scope>
    <source>
        <strain evidence="2 3">SOSP1-30</strain>
    </source>
</reference>